<dbReference type="InterPro" id="IPR005656">
    <property type="entry name" value="MmgE_PrpD"/>
</dbReference>
<evidence type="ECO:0000313" key="4">
    <source>
        <dbReference type="EMBL" id="NYE81891.1"/>
    </source>
</evidence>
<dbReference type="Gene3D" id="3.30.1330.120">
    <property type="entry name" value="2-methylcitrate dehydratase PrpD"/>
    <property type="match status" value="1"/>
</dbReference>
<name>A0A7Y9IS04_9BURK</name>
<dbReference type="GO" id="GO:0016829">
    <property type="term" value="F:lyase activity"/>
    <property type="evidence" value="ECO:0007669"/>
    <property type="project" value="InterPro"/>
</dbReference>
<dbReference type="Gene3D" id="1.10.4100.10">
    <property type="entry name" value="2-methylcitrate dehydratase PrpD"/>
    <property type="match status" value="1"/>
</dbReference>
<gene>
    <name evidence="4" type="ORF">FHW18_001162</name>
</gene>
<feature type="domain" description="MmgE/PrpD N-terminal" evidence="2">
    <location>
        <begin position="14"/>
        <end position="234"/>
    </location>
</feature>
<evidence type="ECO:0000259" key="2">
    <source>
        <dbReference type="Pfam" id="PF03972"/>
    </source>
</evidence>
<feature type="domain" description="MmgE/PrpD C-terminal" evidence="3">
    <location>
        <begin position="271"/>
        <end position="436"/>
    </location>
</feature>
<dbReference type="SUPFAM" id="SSF103378">
    <property type="entry name" value="2-methylcitrate dehydratase PrpD"/>
    <property type="match status" value="1"/>
</dbReference>
<accession>A0A7Y9IS04</accession>
<dbReference type="Proteomes" id="UP000542125">
    <property type="component" value="Unassembled WGS sequence"/>
</dbReference>
<dbReference type="InterPro" id="IPR042183">
    <property type="entry name" value="MmgE/PrpD_sf_1"/>
</dbReference>
<dbReference type="RefSeq" id="WP_179584259.1">
    <property type="nucleotide sequence ID" value="NZ_JACBYR010000001.1"/>
</dbReference>
<dbReference type="PANTHER" id="PTHR16943:SF8">
    <property type="entry name" value="2-METHYLCITRATE DEHYDRATASE"/>
    <property type="match status" value="1"/>
</dbReference>
<comment type="caution">
    <text evidence="4">The sequence shown here is derived from an EMBL/GenBank/DDBJ whole genome shotgun (WGS) entry which is preliminary data.</text>
</comment>
<dbReference type="Pfam" id="PF03972">
    <property type="entry name" value="MmgE_PrpD_N"/>
    <property type="match status" value="1"/>
</dbReference>
<dbReference type="EMBL" id="JACBYR010000001">
    <property type="protein sequence ID" value="NYE81891.1"/>
    <property type="molecule type" value="Genomic_DNA"/>
</dbReference>
<sequence length="459" mass="49136">MTDPQSPASDYLDRLADFACTTTLADIDPRALQHLRVIIADTLGAFAAGNQEPEMRALLARQMDDVAGGHASVVGTGQRLNPIDAAALNAAAGCWLELDEGNLASNGHPGIQVIPAALAVAQQRRSSGADFLLACAIGYEIIARVGAACDMRMCIHPHGTYGVIGAAVAAARLQGLDVTEMRELINLAGSSPIAGNRQSMKDGATLRNWYASHSAIMGQTAVRLVQSGFTGPRDGITPTCNEVLFDNFRPDDVVRDLGTRWLLADGYIKLYGCGRPIHAALDAVRQALASTGDPAHWPRADDIAHIHIRGFKFIAFLNRRDIRNAFATRFSTPFAVASVIVHRSHGLECFDDAAAADDTIHGLVAKIEMVEDDNYSAQFPGKQLCDVVITLKDGTVLSGHTDVIRGEPANPADPQEYQAKFFDIARRAWPDDRVADIHAEAMQIDAVADMRALGGVAGL</sequence>
<dbReference type="AlphaFoldDB" id="A0A7Y9IS04"/>
<evidence type="ECO:0000259" key="3">
    <source>
        <dbReference type="Pfam" id="PF19305"/>
    </source>
</evidence>
<keyword evidence="5" id="KW-1185">Reference proteome</keyword>
<dbReference type="InterPro" id="IPR045337">
    <property type="entry name" value="MmgE_PrpD_C"/>
</dbReference>
<proteinExistence type="inferred from homology"/>
<organism evidence="4 5">
    <name type="scientific">Pigmentiphaga litoralis</name>
    <dbReference type="NCBI Taxonomy" id="516702"/>
    <lineage>
        <taxon>Bacteria</taxon>
        <taxon>Pseudomonadati</taxon>
        <taxon>Pseudomonadota</taxon>
        <taxon>Betaproteobacteria</taxon>
        <taxon>Burkholderiales</taxon>
        <taxon>Alcaligenaceae</taxon>
        <taxon>Pigmentiphaga</taxon>
    </lineage>
</organism>
<evidence type="ECO:0000313" key="5">
    <source>
        <dbReference type="Proteomes" id="UP000542125"/>
    </source>
</evidence>
<reference evidence="4 5" key="1">
    <citation type="submission" date="2020-07" db="EMBL/GenBank/DDBJ databases">
        <title>Genomic Encyclopedia of Type Strains, Phase IV (KMG-V): Genome sequencing to study the core and pangenomes of soil and plant-associated prokaryotes.</title>
        <authorList>
            <person name="Whitman W."/>
        </authorList>
    </citation>
    <scope>NUCLEOTIDE SEQUENCE [LARGE SCALE GENOMIC DNA]</scope>
    <source>
        <strain evidence="4 5">SAS40</strain>
    </source>
</reference>
<protein>
    <submittedName>
        <fullName evidence="4">2-methylcitrate dehydratase PrpD</fullName>
    </submittedName>
</protein>
<dbReference type="InterPro" id="IPR036148">
    <property type="entry name" value="MmgE/PrpD_sf"/>
</dbReference>
<dbReference type="InterPro" id="IPR045336">
    <property type="entry name" value="MmgE_PrpD_N"/>
</dbReference>
<dbReference type="Pfam" id="PF19305">
    <property type="entry name" value="MmgE_PrpD_C"/>
    <property type="match status" value="1"/>
</dbReference>
<evidence type="ECO:0000256" key="1">
    <source>
        <dbReference type="ARBA" id="ARBA00006174"/>
    </source>
</evidence>
<dbReference type="PANTHER" id="PTHR16943">
    <property type="entry name" value="2-METHYLCITRATE DEHYDRATASE-RELATED"/>
    <property type="match status" value="1"/>
</dbReference>
<dbReference type="InterPro" id="IPR042188">
    <property type="entry name" value="MmgE/PrpD_sf_2"/>
</dbReference>
<comment type="similarity">
    <text evidence="1">Belongs to the PrpD family.</text>
</comment>